<protein>
    <submittedName>
        <fullName evidence="3">SDR family NAD(P)-dependent oxidoreductase</fullName>
    </submittedName>
</protein>
<dbReference type="PANTHER" id="PTHR24320:SF148">
    <property type="entry name" value="NAD(P)-BINDING ROSSMANN-FOLD SUPERFAMILY PROTEIN"/>
    <property type="match status" value="1"/>
</dbReference>
<dbReference type="EMBL" id="JBHUOG010000002">
    <property type="protein sequence ID" value="MFD2795225.1"/>
    <property type="molecule type" value="Genomic_DNA"/>
</dbReference>
<dbReference type="Proteomes" id="UP001597479">
    <property type="component" value="Unassembled WGS sequence"/>
</dbReference>
<proteinExistence type="inferred from homology"/>
<accession>A0ABW5VVF2</accession>
<name>A0ABW5VVF2_9MICO</name>
<organism evidence="3 4">
    <name type="scientific">Promicromonospora vindobonensis</name>
    <dbReference type="NCBI Taxonomy" id="195748"/>
    <lineage>
        <taxon>Bacteria</taxon>
        <taxon>Bacillati</taxon>
        <taxon>Actinomycetota</taxon>
        <taxon>Actinomycetes</taxon>
        <taxon>Micrococcales</taxon>
        <taxon>Promicromonosporaceae</taxon>
        <taxon>Promicromonospora</taxon>
    </lineage>
</organism>
<evidence type="ECO:0000256" key="2">
    <source>
        <dbReference type="ARBA" id="ARBA00023002"/>
    </source>
</evidence>
<gene>
    <name evidence="3" type="ORF">ACFS27_16825</name>
</gene>
<evidence type="ECO:0000256" key="1">
    <source>
        <dbReference type="ARBA" id="ARBA00006484"/>
    </source>
</evidence>
<dbReference type="SUPFAM" id="SSF51735">
    <property type="entry name" value="NAD(P)-binding Rossmann-fold domains"/>
    <property type="match status" value="1"/>
</dbReference>
<comment type="caution">
    <text evidence="3">The sequence shown here is derived from an EMBL/GenBank/DDBJ whole genome shotgun (WGS) entry which is preliminary data.</text>
</comment>
<evidence type="ECO:0000313" key="4">
    <source>
        <dbReference type="Proteomes" id="UP001597479"/>
    </source>
</evidence>
<dbReference type="PANTHER" id="PTHR24320">
    <property type="entry name" value="RETINOL DEHYDROGENASE"/>
    <property type="match status" value="1"/>
</dbReference>
<keyword evidence="2" id="KW-0560">Oxidoreductase</keyword>
<reference evidence="4" key="1">
    <citation type="journal article" date="2019" name="Int. J. Syst. Evol. Microbiol.">
        <title>The Global Catalogue of Microorganisms (GCM) 10K type strain sequencing project: providing services to taxonomists for standard genome sequencing and annotation.</title>
        <authorList>
            <consortium name="The Broad Institute Genomics Platform"/>
            <consortium name="The Broad Institute Genome Sequencing Center for Infectious Disease"/>
            <person name="Wu L."/>
            <person name="Ma J."/>
        </authorList>
    </citation>
    <scope>NUCLEOTIDE SEQUENCE [LARGE SCALE GENOMIC DNA]</scope>
    <source>
        <strain evidence="4">CCM 7044</strain>
    </source>
</reference>
<dbReference type="RefSeq" id="WP_377185101.1">
    <property type="nucleotide sequence ID" value="NZ_JBHUOG010000002.1"/>
</dbReference>
<dbReference type="InterPro" id="IPR002347">
    <property type="entry name" value="SDR_fam"/>
</dbReference>
<comment type="similarity">
    <text evidence="1">Belongs to the short-chain dehydrogenases/reductases (SDR) family.</text>
</comment>
<dbReference type="PRINTS" id="PR00081">
    <property type="entry name" value="GDHRDH"/>
</dbReference>
<keyword evidence="4" id="KW-1185">Reference proteome</keyword>
<dbReference type="Gene3D" id="3.40.50.720">
    <property type="entry name" value="NAD(P)-binding Rossmann-like Domain"/>
    <property type="match status" value="1"/>
</dbReference>
<evidence type="ECO:0000313" key="3">
    <source>
        <dbReference type="EMBL" id="MFD2795225.1"/>
    </source>
</evidence>
<dbReference type="InterPro" id="IPR036291">
    <property type="entry name" value="NAD(P)-bd_dom_sf"/>
</dbReference>
<dbReference type="Pfam" id="PF00106">
    <property type="entry name" value="adh_short"/>
    <property type="match status" value="1"/>
</dbReference>
<sequence>MHTIVMTGATRGIGRVAAERILRDAPDVHLVLIGRGTSGERRAAELASALPGTGAARVSHVSADLGSLAEVRAAARTITARLDRGDLPPLRGFVGNAGIQYTNARTEGADGYEATFTVNLLANHVLLRTLMDRFVAPARIVITTSDTHFGDFAHTLGMVPAPRWQAPEVLARTGAYPASDRATGGRCAYSTSKLGTIYLAHEYARRLPAGVGIVTFNPSLVPATGLARDAGPVSRFLMRRIFPVLNLTPLTNSASVAGQQLADVALGVVAAPTGSYVNRDRVEPSSDESYDPERERELWAAADRIVTELETTTR</sequence>